<evidence type="ECO:0000256" key="1">
    <source>
        <dbReference type="SAM" id="Coils"/>
    </source>
</evidence>
<dbReference type="SUPFAM" id="SSF46689">
    <property type="entry name" value="Homeodomain-like"/>
    <property type="match status" value="1"/>
</dbReference>
<dbReference type="Proteomes" id="UP000219573">
    <property type="component" value="Unassembled WGS sequence"/>
</dbReference>
<dbReference type="EMBL" id="OBDZ01000032">
    <property type="protein sequence ID" value="SNY43479.1"/>
    <property type="molecule type" value="Genomic_DNA"/>
</dbReference>
<dbReference type="OrthoDB" id="9775203at2"/>
<dbReference type="GO" id="GO:0006313">
    <property type="term" value="P:DNA transposition"/>
    <property type="evidence" value="ECO:0007669"/>
    <property type="project" value="InterPro"/>
</dbReference>
<keyword evidence="3" id="KW-1185">Reference proteome</keyword>
<dbReference type="GO" id="GO:0003677">
    <property type="term" value="F:DNA binding"/>
    <property type="evidence" value="ECO:0007669"/>
    <property type="project" value="InterPro"/>
</dbReference>
<sequence length="100" mass="11873">MTESKRTYDEQFKREAVELSFNSDKTCKDIAQDLGIDYNALIRWRKEYRDNGNLAFPGHGKQKLSPEEEEIKRLKKELRIVQEERDILKKAVSIFSQKPR</sequence>
<dbReference type="GO" id="GO:0004803">
    <property type="term" value="F:transposase activity"/>
    <property type="evidence" value="ECO:0007669"/>
    <property type="project" value="InterPro"/>
</dbReference>
<organism evidence="2 3">
    <name type="scientific">Orenia metallireducens</name>
    <dbReference type="NCBI Taxonomy" id="1413210"/>
    <lineage>
        <taxon>Bacteria</taxon>
        <taxon>Bacillati</taxon>
        <taxon>Bacillota</taxon>
        <taxon>Clostridia</taxon>
        <taxon>Halanaerobiales</taxon>
        <taxon>Halobacteroidaceae</taxon>
        <taxon>Orenia</taxon>
    </lineage>
</organism>
<dbReference type="InterPro" id="IPR002514">
    <property type="entry name" value="Transposase_8"/>
</dbReference>
<proteinExistence type="predicted"/>
<evidence type="ECO:0000313" key="2">
    <source>
        <dbReference type="EMBL" id="SNY43479.1"/>
    </source>
</evidence>
<dbReference type="Pfam" id="PF01527">
    <property type="entry name" value="HTH_Tnp_1"/>
    <property type="match status" value="1"/>
</dbReference>
<evidence type="ECO:0000313" key="3">
    <source>
        <dbReference type="Proteomes" id="UP000219573"/>
    </source>
</evidence>
<protein>
    <submittedName>
        <fullName evidence="2">Transposase</fullName>
    </submittedName>
</protein>
<keyword evidence="1" id="KW-0175">Coiled coil</keyword>
<feature type="coiled-coil region" evidence="1">
    <location>
        <begin position="64"/>
        <end position="91"/>
    </location>
</feature>
<name>A0A285I687_9FIRM</name>
<reference evidence="3" key="1">
    <citation type="submission" date="2017-09" db="EMBL/GenBank/DDBJ databases">
        <authorList>
            <person name="Varghese N."/>
            <person name="Submissions S."/>
        </authorList>
    </citation>
    <scope>NUCLEOTIDE SEQUENCE [LARGE SCALE GENOMIC DNA]</scope>
    <source>
        <strain evidence="3">MSL47</strain>
    </source>
</reference>
<gene>
    <name evidence="2" type="ORF">SAMN06265827_1322</name>
</gene>
<dbReference type="Gene3D" id="1.10.10.60">
    <property type="entry name" value="Homeodomain-like"/>
    <property type="match status" value="1"/>
</dbReference>
<accession>A0A285I687</accession>
<dbReference type="InterPro" id="IPR009057">
    <property type="entry name" value="Homeodomain-like_sf"/>
</dbReference>
<dbReference type="AlphaFoldDB" id="A0A285I687"/>